<protein>
    <recommendedName>
        <fullName evidence="7">Cd(2+)-exporting ATPase</fullName>
        <ecNumber evidence="7">7.2.2.21</ecNumber>
    </recommendedName>
</protein>
<dbReference type="InterPro" id="IPR023299">
    <property type="entry name" value="ATPase_P-typ_cyto_dom_N"/>
</dbReference>
<feature type="transmembrane region" description="Helical" evidence="9">
    <location>
        <begin position="37"/>
        <end position="55"/>
    </location>
</feature>
<keyword evidence="5 9" id="KW-1133">Transmembrane helix</keyword>
<keyword evidence="9" id="KW-0067">ATP-binding</keyword>
<dbReference type="AlphaFoldDB" id="A0AAE4AKN8"/>
<dbReference type="PANTHER" id="PTHR48085">
    <property type="entry name" value="CADMIUM/ZINC-TRANSPORTING ATPASE HMA2-RELATED"/>
    <property type="match status" value="1"/>
</dbReference>
<keyword evidence="4 9" id="KW-0812">Transmembrane</keyword>
<dbReference type="RefSeq" id="WP_307252336.1">
    <property type="nucleotide sequence ID" value="NZ_JAUSTO010000002.1"/>
</dbReference>
<dbReference type="Gene3D" id="3.40.1110.10">
    <property type="entry name" value="Calcium-transporting ATPase, cytoplasmic domain N"/>
    <property type="match status" value="1"/>
</dbReference>
<keyword evidence="6 9" id="KW-0472">Membrane</keyword>
<proteinExistence type="inferred from homology"/>
<dbReference type="SUPFAM" id="SSF81653">
    <property type="entry name" value="Calcium ATPase, transduction domain A"/>
    <property type="match status" value="1"/>
</dbReference>
<evidence type="ECO:0000313" key="13">
    <source>
        <dbReference type="Proteomes" id="UP001241537"/>
    </source>
</evidence>
<evidence type="ECO:0000256" key="4">
    <source>
        <dbReference type="ARBA" id="ARBA00022692"/>
    </source>
</evidence>
<evidence type="ECO:0000256" key="8">
    <source>
        <dbReference type="ARBA" id="ARBA00049338"/>
    </source>
</evidence>
<dbReference type="NCBIfam" id="TIGR01494">
    <property type="entry name" value="ATPase_P-type"/>
    <property type="match status" value="1"/>
</dbReference>
<feature type="region of interest" description="Disordered" evidence="10">
    <location>
        <begin position="532"/>
        <end position="564"/>
    </location>
</feature>
<dbReference type="PANTHER" id="PTHR48085:SF5">
    <property type="entry name" value="CADMIUM_ZINC-TRANSPORTING ATPASE HMA4-RELATED"/>
    <property type="match status" value="1"/>
</dbReference>
<evidence type="ECO:0000256" key="6">
    <source>
        <dbReference type="ARBA" id="ARBA00023136"/>
    </source>
</evidence>
<dbReference type="GO" id="GO:0008551">
    <property type="term" value="F:P-type cadmium transporter activity"/>
    <property type="evidence" value="ECO:0007669"/>
    <property type="project" value="UniProtKB-EC"/>
</dbReference>
<keyword evidence="9" id="KW-0547">Nucleotide-binding</keyword>
<comment type="caution">
    <text evidence="12">The sequence shown here is derived from an EMBL/GenBank/DDBJ whole genome shotgun (WGS) entry which is preliminary data.</text>
</comment>
<dbReference type="EC" id="7.2.2.21" evidence="7"/>
<dbReference type="Pfam" id="PF00122">
    <property type="entry name" value="E1-E2_ATPase"/>
    <property type="match status" value="1"/>
</dbReference>
<evidence type="ECO:0000256" key="1">
    <source>
        <dbReference type="ARBA" id="ARBA00004141"/>
    </source>
</evidence>
<dbReference type="SUPFAM" id="SSF81665">
    <property type="entry name" value="Calcium ATPase, transmembrane domain M"/>
    <property type="match status" value="1"/>
</dbReference>
<evidence type="ECO:0000259" key="11">
    <source>
        <dbReference type="Pfam" id="PF00122"/>
    </source>
</evidence>
<dbReference type="InterPro" id="IPR051014">
    <property type="entry name" value="Cation_Transport_ATPase_IB"/>
</dbReference>
<keyword evidence="3" id="KW-0104">Cadmium</keyword>
<evidence type="ECO:0000256" key="2">
    <source>
        <dbReference type="ARBA" id="ARBA00006024"/>
    </source>
</evidence>
<dbReference type="InterPro" id="IPR008250">
    <property type="entry name" value="ATPase_P-typ_transduc_dom_A_sf"/>
</dbReference>
<evidence type="ECO:0000313" key="12">
    <source>
        <dbReference type="EMBL" id="MDQ0151632.1"/>
    </source>
</evidence>
<dbReference type="GO" id="GO:0005886">
    <property type="term" value="C:plasma membrane"/>
    <property type="evidence" value="ECO:0007669"/>
    <property type="project" value="UniProtKB-SubCell"/>
</dbReference>
<accession>A0AAE4AKN8</accession>
<dbReference type="Pfam" id="PF00702">
    <property type="entry name" value="Hydrolase"/>
    <property type="match status" value="1"/>
</dbReference>
<gene>
    <name evidence="12" type="ORF">J2S20_000312</name>
</gene>
<dbReference type="InterPro" id="IPR023298">
    <property type="entry name" value="ATPase_P-typ_TM_dom_sf"/>
</dbReference>
<feature type="transmembrane region" description="Helical" evidence="9">
    <location>
        <begin position="267"/>
        <end position="292"/>
    </location>
</feature>
<evidence type="ECO:0000256" key="5">
    <source>
        <dbReference type="ARBA" id="ARBA00022989"/>
    </source>
</evidence>
<dbReference type="PROSITE" id="PS00154">
    <property type="entry name" value="ATPASE_E1_E2"/>
    <property type="match status" value="1"/>
</dbReference>
<dbReference type="Gene3D" id="3.40.50.1000">
    <property type="entry name" value="HAD superfamily/HAD-like"/>
    <property type="match status" value="1"/>
</dbReference>
<dbReference type="Proteomes" id="UP001241537">
    <property type="component" value="Unassembled WGS sequence"/>
</dbReference>
<feature type="transmembrane region" description="Helical" evidence="9">
    <location>
        <begin position="237"/>
        <end position="255"/>
    </location>
</feature>
<comment type="catalytic activity">
    <reaction evidence="8">
        <text>Cd(2+)(in) + ATP + H2O = Cd(2+)(out) + ADP + phosphate + H(+)</text>
        <dbReference type="Rhea" id="RHEA:12132"/>
        <dbReference type="ChEBI" id="CHEBI:15377"/>
        <dbReference type="ChEBI" id="CHEBI:15378"/>
        <dbReference type="ChEBI" id="CHEBI:30616"/>
        <dbReference type="ChEBI" id="CHEBI:43474"/>
        <dbReference type="ChEBI" id="CHEBI:48775"/>
        <dbReference type="ChEBI" id="CHEBI:456216"/>
        <dbReference type="EC" id="7.2.2.21"/>
    </reaction>
</comment>
<dbReference type="NCBIfam" id="TIGR01525">
    <property type="entry name" value="ATPase-IB_hvy"/>
    <property type="match status" value="1"/>
</dbReference>
<keyword evidence="9" id="KW-0479">Metal-binding</keyword>
<feature type="transmembrane region" description="Helical" evidence="9">
    <location>
        <begin position="625"/>
        <end position="644"/>
    </location>
</feature>
<keyword evidence="9" id="KW-1003">Cell membrane</keyword>
<dbReference type="GO" id="GO:0005524">
    <property type="term" value="F:ATP binding"/>
    <property type="evidence" value="ECO:0007669"/>
    <property type="project" value="UniProtKB-UniRule"/>
</dbReference>
<reference evidence="12" key="1">
    <citation type="submission" date="2023-07" db="EMBL/GenBank/DDBJ databases">
        <title>Genomic Encyclopedia of Type Strains, Phase IV (KMG-IV): sequencing the most valuable type-strain genomes for metagenomic binning, comparative biology and taxonomic classification.</title>
        <authorList>
            <person name="Goeker M."/>
        </authorList>
    </citation>
    <scope>NUCLEOTIDE SEQUENCE</scope>
    <source>
        <strain evidence="12">DSM 19659</strain>
    </source>
</reference>
<dbReference type="InterPro" id="IPR027256">
    <property type="entry name" value="P-typ_ATPase_IB"/>
</dbReference>
<evidence type="ECO:0000256" key="10">
    <source>
        <dbReference type="SAM" id="MobiDB-lite"/>
    </source>
</evidence>
<sequence>MNKKQKRLLQRVLISAAVFLLFMIVEKREMLPAVSRTVWTALYLIPYLFAGYDVLRRALRNICNGQIFDENFLMSIATAAAFGIGEYSEACAVMIFYQIGELFQSYAVGKSRASITEMMSIAPDYVNLEEDGVLREAEPDEVEPGSVIVVRPGERIPLDGEVLSGESLLDTAALTGESVPRSVGPGDAVISGCTNGAGVLRVRTTKCYEDSTVARILELVETAGERKAHLESFITRFARWYTPVVTLGAVLLALFPPLLLQASFAEWIHRACIFLIVSCPCALVISVPLGFFGGIGAASRLGVLVKGANFLEAAAELDTLVFDKTGTLTEGTFRLSGIYPAAASGYTEAELLRLAAIVESRSTHPIAQSICAAYRDVQSRLAAVQETESLEAAAGAALPAPEELQEIAGMGISARCDGRELLLGSAQLMEKRGIRFQRRTEIGTAVYLACDGQFIGSIVIADAVKPGAEEAISALRKLGVRRCVMLSGDRRESAEAAAAKLGMDEVYSELLPEDKVQRVEALLRGGMASEGATEQEIAVSGQKPGQRRGTAEKERQSHGRLGFVGDGINDAPVLMRADVGIAMGSLGSDAAIEAADIVIMDDDIGKLAGIIRISRRTLRIVRQNVFFALLVKAAVLFFGALGMANMWEAVFGDVGVTVLAVLNSMRALKVER</sequence>
<evidence type="ECO:0000256" key="7">
    <source>
        <dbReference type="ARBA" id="ARBA00039103"/>
    </source>
</evidence>
<dbReference type="InterPro" id="IPR001757">
    <property type="entry name" value="P_typ_ATPase"/>
</dbReference>
<dbReference type="InterPro" id="IPR036412">
    <property type="entry name" value="HAD-like_sf"/>
</dbReference>
<evidence type="ECO:0000256" key="3">
    <source>
        <dbReference type="ARBA" id="ARBA00022539"/>
    </source>
</evidence>
<comment type="subcellular location">
    <subcellularLocation>
        <location evidence="9">Cell membrane</location>
    </subcellularLocation>
    <subcellularLocation>
        <location evidence="1">Membrane</location>
        <topology evidence="1">Multi-pass membrane protein</topology>
    </subcellularLocation>
</comment>
<dbReference type="SUPFAM" id="SSF56784">
    <property type="entry name" value="HAD-like"/>
    <property type="match status" value="1"/>
</dbReference>
<dbReference type="InterPro" id="IPR023214">
    <property type="entry name" value="HAD_sf"/>
</dbReference>
<dbReference type="GO" id="GO:0046872">
    <property type="term" value="F:metal ion binding"/>
    <property type="evidence" value="ECO:0007669"/>
    <property type="project" value="UniProtKB-KW"/>
</dbReference>
<comment type="similarity">
    <text evidence="2 9">Belongs to the cation transport ATPase (P-type) (TC 3.A.3) family. Type IB subfamily.</text>
</comment>
<feature type="domain" description="P-type ATPase A" evidence="11">
    <location>
        <begin position="122"/>
        <end position="221"/>
    </location>
</feature>
<keyword evidence="13" id="KW-1185">Reference proteome</keyword>
<evidence type="ECO:0000256" key="9">
    <source>
        <dbReference type="RuleBase" id="RU362081"/>
    </source>
</evidence>
<dbReference type="PRINTS" id="PR00941">
    <property type="entry name" value="CDATPASE"/>
</dbReference>
<dbReference type="PRINTS" id="PR00119">
    <property type="entry name" value="CATATPASE"/>
</dbReference>
<dbReference type="EMBL" id="JAUSTO010000002">
    <property type="protein sequence ID" value="MDQ0151632.1"/>
    <property type="molecule type" value="Genomic_DNA"/>
</dbReference>
<dbReference type="InterPro" id="IPR018303">
    <property type="entry name" value="ATPase_P-typ_P_site"/>
</dbReference>
<dbReference type="GO" id="GO:0016887">
    <property type="term" value="F:ATP hydrolysis activity"/>
    <property type="evidence" value="ECO:0007669"/>
    <property type="project" value="InterPro"/>
</dbReference>
<dbReference type="InterPro" id="IPR059000">
    <property type="entry name" value="ATPase_P-type_domA"/>
</dbReference>
<name>A0AAE4AKN8_9FIRM</name>
<dbReference type="Gene3D" id="2.70.150.10">
    <property type="entry name" value="Calcium-transporting ATPase, cytoplasmic transduction domain A"/>
    <property type="match status" value="1"/>
</dbReference>
<organism evidence="12 13">
    <name type="scientific">Moryella indoligenes</name>
    <dbReference type="NCBI Taxonomy" id="371674"/>
    <lineage>
        <taxon>Bacteria</taxon>
        <taxon>Bacillati</taxon>
        <taxon>Bacillota</taxon>
        <taxon>Clostridia</taxon>
        <taxon>Lachnospirales</taxon>
        <taxon>Lachnospiraceae</taxon>
        <taxon>Moryella</taxon>
    </lineage>
</organism>